<dbReference type="InterPro" id="IPR001128">
    <property type="entry name" value="Cyt_P450"/>
</dbReference>
<accession>A0ABR3FS69</accession>
<evidence type="ECO:0000256" key="2">
    <source>
        <dbReference type="ARBA" id="ARBA00005179"/>
    </source>
</evidence>
<keyword evidence="10" id="KW-1185">Reference proteome</keyword>
<comment type="similarity">
    <text evidence="3">Belongs to the cytochrome P450 family.</text>
</comment>
<evidence type="ECO:0000256" key="3">
    <source>
        <dbReference type="ARBA" id="ARBA00010617"/>
    </source>
</evidence>
<evidence type="ECO:0000256" key="5">
    <source>
        <dbReference type="ARBA" id="ARBA00022723"/>
    </source>
</evidence>
<evidence type="ECO:0008006" key="11">
    <source>
        <dbReference type="Google" id="ProtNLM"/>
    </source>
</evidence>
<protein>
    <recommendedName>
        <fullName evidence="11">Cytochrome P450</fullName>
    </recommendedName>
</protein>
<dbReference type="PRINTS" id="PR00463">
    <property type="entry name" value="EP450I"/>
</dbReference>
<dbReference type="PANTHER" id="PTHR46300">
    <property type="entry name" value="P450, PUTATIVE (EUROFUNG)-RELATED-RELATED"/>
    <property type="match status" value="1"/>
</dbReference>
<dbReference type="InterPro" id="IPR050364">
    <property type="entry name" value="Cytochrome_P450_fung"/>
</dbReference>
<comment type="cofactor">
    <cofactor evidence="1">
        <name>heme</name>
        <dbReference type="ChEBI" id="CHEBI:30413"/>
    </cofactor>
</comment>
<keyword evidence="6" id="KW-0560">Oxidoreductase</keyword>
<proteinExistence type="inferred from homology"/>
<dbReference type="SUPFAM" id="SSF48264">
    <property type="entry name" value="Cytochrome P450"/>
    <property type="match status" value="1"/>
</dbReference>
<evidence type="ECO:0000256" key="4">
    <source>
        <dbReference type="ARBA" id="ARBA00022617"/>
    </source>
</evidence>
<comment type="caution">
    <text evidence="9">The sequence shown here is derived from an EMBL/GenBank/DDBJ whole genome shotgun (WGS) entry which is preliminary data.</text>
</comment>
<gene>
    <name evidence="9" type="ORF">V5O48_003766</name>
</gene>
<evidence type="ECO:0000313" key="9">
    <source>
        <dbReference type="EMBL" id="KAL0578229.1"/>
    </source>
</evidence>
<reference evidence="9 10" key="1">
    <citation type="submission" date="2024-02" db="EMBL/GenBank/DDBJ databases">
        <title>A draft genome for the cacao thread blight pathogen Marasmius crinis-equi.</title>
        <authorList>
            <person name="Cohen S.P."/>
            <person name="Baruah I.K."/>
            <person name="Amoako-Attah I."/>
            <person name="Bukari Y."/>
            <person name="Meinhardt L.W."/>
            <person name="Bailey B.A."/>
        </authorList>
    </citation>
    <scope>NUCLEOTIDE SEQUENCE [LARGE SCALE GENOMIC DNA]</scope>
    <source>
        <strain evidence="9 10">GH-76</strain>
    </source>
</reference>
<dbReference type="Pfam" id="PF00067">
    <property type="entry name" value="p450"/>
    <property type="match status" value="1"/>
</dbReference>
<organism evidence="9 10">
    <name type="scientific">Marasmius crinis-equi</name>
    <dbReference type="NCBI Taxonomy" id="585013"/>
    <lineage>
        <taxon>Eukaryota</taxon>
        <taxon>Fungi</taxon>
        <taxon>Dikarya</taxon>
        <taxon>Basidiomycota</taxon>
        <taxon>Agaricomycotina</taxon>
        <taxon>Agaricomycetes</taxon>
        <taxon>Agaricomycetidae</taxon>
        <taxon>Agaricales</taxon>
        <taxon>Marasmiineae</taxon>
        <taxon>Marasmiaceae</taxon>
        <taxon>Marasmius</taxon>
    </lineage>
</organism>
<evidence type="ECO:0000256" key="1">
    <source>
        <dbReference type="ARBA" id="ARBA00001971"/>
    </source>
</evidence>
<dbReference type="EMBL" id="JBAHYK010000112">
    <property type="protein sequence ID" value="KAL0578229.1"/>
    <property type="molecule type" value="Genomic_DNA"/>
</dbReference>
<name>A0ABR3FS69_9AGAR</name>
<dbReference type="Proteomes" id="UP001465976">
    <property type="component" value="Unassembled WGS sequence"/>
</dbReference>
<dbReference type="InterPro" id="IPR002401">
    <property type="entry name" value="Cyt_P450_E_grp-I"/>
</dbReference>
<keyword evidence="8" id="KW-0503">Monooxygenase</keyword>
<dbReference type="InterPro" id="IPR036396">
    <property type="entry name" value="Cyt_P450_sf"/>
</dbReference>
<evidence type="ECO:0000256" key="8">
    <source>
        <dbReference type="ARBA" id="ARBA00023033"/>
    </source>
</evidence>
<dbReference type="Gene3D" id="1.10.630.10">
    <property type="entry name" value="Cytochrome P450"/>
    <property type="match status" value="1"/>
</dbReference>
<keyword evidence="4" id="KW-0349">Heme</keyword>
<dbReference type="PANTHER" id="PTHR46300:SF7">
    <property type="entry name" value="P450, PUTATIVE (EUROFUNG)-RELATED"/>
    <property type="match status" value="1"/>
</dbReference>
<comment type="pathway">
    <text evidence="2">Secondary metabolite biosynthesis.</text>
</comment>
<dbReference type="CDD" id="cd11065">
    <property type="entry name" value="CYP64-like"/>
    <property type="match status" value="1"/>
</dbReference>
<sequence>MDNKTFLLPAVGIVTVLAIFRYGHAALKRSNPAPLPPGPKGIPILGNILDLPRTRPWITFAKWAQEYGPITHVRVLGQSIIVLNDATDVFGMLDKKGKQYSNRPRLVMAGELVGWDQGPALAQSGKRLYELRRLMARAIGTRSKIDTSYGHIIQGATRQYLKDVLRSPTEWVDHNRRYVLDQESGTLKDEVDTLNSFAADIVLRIAYGYQAKDKDDPLISVVDEAMSHFSETTATNAFLVDTFPILRYVPEWFPGAGWKKQATHYHATLETMLNKPFEMVKKRMADGTSPACFLSDLLSQEKQSTPEEESIVKWAAAGIYSGGAETTATSMEAFILAMTLHPEAQQKAQQELDTVLGRGVMPTPADRSRLPYNEALMQEVFRVYSIGPLGLPHVAIEDDIHNGYFIPKGSIILANSWQFYRDSKSYANPSVFNPDRFIASENQAKERDSRNALFGYGRR</sequence>
<evidence type="ECO:0000313" key="10">
    <source>
        <dbReference type="Proteomes" id="UP001465976"/>
    </source>
</evidence>
<evidence type="ECO:0000256" key="7">
    <source>
        <dbReference type="ARBA" id="ARBA00023004"/>
    </source>
</evidence>
<evidence type="ECO:0000256" key="6">
    <source>
        <dbReference type="ARBA" id="ARBA00023002"/>
    </source>
</evidence>
<keyword evidence="5" id="KW-0479">Metal-binding</keyword>
<keyword evidence="7" id="KW-0408">Iron</keyword>